<evidence type="ECO:0000313" key="1">
    <source>
        <dbReference type="EMBL" id="MCO6024339.1"/>
    </source>
</evidence>
<protein>
    <submittedName>
        <fullName evidence="1">Type I-B CRISPR-associated protein Cas8b1/Cst1</fullName>
    </submittedName>
</protein>
<reference evidence="1 2" key="1">
    <citation type="submission" date="2022-06" db="EMBL/GenBank/DDBJ databases">
        <title>A taxonomic note on the genus Prevotella: Description of four novel genera and emended description of the genera Hallella and Xylanibacter.</title>
        <authorList>
            <person name="Hitch T.C.A."/>
        </authorList>
    </citation>
    <scope>NUCLEOTIDE SEQUENCE [LARGE SCALE GENOMIC DNA]</scope>
    <source>
        <strain evidence="1 2">DSM 100619</strain>
    </source>
</reference>
<name>A0ABT1BTD2_9BACT</name>
<proteinExistence type="predicted"/>
<sequence length="463" mass="53777">MKRTYDKIDEQWLTRPTGDPFVDAGGYALEQVSELYPDEDILELIMTVTDIYVEHWGGKLNSFFLDSTITQPAFKGNRKKEETRKYYSSLLNDQDGRMGFCQITGRRTMVFPGGRNNMVLTGSNTFVNFHHNFQRGIMLSKEVLIRAFFLPLACMSLQGKLALISSNILEVSRFFSQKICKQNLMAVVQNSSESVLRAKSNDPSTALFRYADQVIEQKKREFGQVLCSLTLYHFSNFGASPELTVYQLPFQILKFYRFTQEGENKDCWDTFISRYYRRKGASYDEQEHGFQVKENRKISVATSEDFQYWQNSIYQNLLKGQSILPEMCQFAKGHELIFRIVRVYVLNILNMKKETVDKIVQMADFIISSNDDRGIGKVLKKLDGATNSYLLRRIILKDVVAKNYEEGNEDAIVSVRDYVDYLFPDIDSWKETRDVLEIALYEKLQEQHRKVAVESVENQIMEE</sequence>
<dbReference type="Proteomes" id="UP001204015">
    <property type="component" value="Unassembled WGS sequence"/>
</dbReference>
<comment type="caution">
    <text evidence="1">The sequence shown here is derived from an EMBL/GenBank/DDBJ whole genome shotgun (WGS) entry which is preliminary data.</text>
</comment>
<dbReference type="RefSeq" id="WP_252759697.1">
    <property type="nucleotide sequence ID" value="NZ_JAMXLY010000001.1"/>
</dbReference>
<dbReference type="NCBIfam" id="TIGR01908">
    <property type="entry name" value="cas_CXXC_CXXC"/>
    <property type="match status" value="1"/>
</dbReference>
<organism evidence="1 2">
    <name type="scientific">Segatella cerevisiae</name>
    <dbReference type="NCBI Taxonomy" id="2053716"/>
    <lineage>
        <taxon>Bacteria</taxon>
        <taxon>Pseudomonadati</taxon>
        <taxon>Bacteroidota</taxon>
        <taxon>Bacteroidia</taxon>
        <taxon>Bacteroidales</taxon>
        <taxon>Prevotellaceae</taxon>
        <taxon>Segatella</taxon>
    </lineage>
</organism>
<dbReference type="InterPro" id="IPR010180">
    <property type="entry name" value="CRISPR-assoc_prot_CXXC-CXXC"/>
</dbReference>
<gene>
    <name evidence="1" type="primary">cas8a1</name>
    <name evidence="1" type="ORF">NG821_00510</name>
</gene>
<evidence type="ECO:0000313" key="2">
    <source>
        <dbReference type="Proteomes" id="UP001204015"/>
    </source>
</evidence>
<accession>A0ABT1BTD2</accession>
<keyword evidence="2" id="KW-1185">Reference proteome</keyword>
<dbReference type="EMBL" id="JAMXLY010000001">
    <property type="protein sequence ID" value="MCO6024339.1"/>
    <property type="molecule type" value="Genomic_DNA"/>
</dbReference>